<sequence>MPMRCTLNLQFPLGHRAHLCSREPKDEESSLRTCCKMEFDSITLLQPVCPTAILKKQSNFVSGGIWRPRWRHLRFPDGTGLSLVLGLAVHCTETAPLMFPEVIEQASRNPA</sequence>
<dbReference type="OrthoDB" id="10478411at2759"/>
<keyword evidence="2" id="KW-1185">Reference proteome</keyword>
<protein>
    <submittedName>
        <fullName evidence="1">Uncharacterized protein</fullName>
    </submittedName>
</protein>
<dbReference type="AlphaFoldDB" id="U6MT02"/>
<reference evidence="1" key="2">
    <citation type="submission" date="2013-10" db="EMBL/GenBank/DDBJ databases">
        <authorList>
            <person name="Aslett M."/>
        </authorList>
    </citation>
    <scope>NUCLEOTIDE SEQUENCE [LARGE SCALE GENOMIC DNA]</scope>
    <source>
        <strain evidence="1">Houghton</strain>
    </source>
</reference>
<accession>U6MT02</accession>
<evidence type="ECO:0000313" key="2">
    <source>
        <dbReference type="Proteomes" id="UP000030754"/>
    </source>
</evidence>
<reference evidence="1" key="1">
    <citation type="submission" date="2013-10" db="EMBL/GenBank/DDBJ databases">
        <title>Genomic analysis of the causative agents of coccidiosis in chickens.</title>
        <authorList>
            <person name="Reid A.J."/>
            <person name="Blake D."/>
            <person name="Billington K."/>
            <person name="Browne H."/>
            <person name="Dunn M."/>
            <person name="Hung S."/>
            <person name="Kawahara F."/>
            <person name="Miranda-Saavedra D."/>
            <person name="Mourier T."/>
            <person name="Nagra H."/>
            <person name="Otto T.D."/>
            <person name="Rawlings N."/>
            <person name="Sanchez A."/>
            <person name="Sanders M."/>
            <person name="Subramaniam C."/>
            <person name="Tay Y."/>
            <person name="Dear P."/>
            <person name="Doerig C."/>
            <person name="Gruber A."/>
            <person name="Parkinson J."/>
            <person name="Shirley M."/>
            <person name="Wan K.L."/>
            <person name="Berriman M."/>
            <person name="Tomley F."/>
            <person name="Pain A."/>
        </authorList>
    </citation>
    <scope>NUCLEOTIDE SEQUENCE [LARGE SCALE GENOMIC DNA]</scope>
    <source>
        <strain evidence="1">Houghton</strain>
    </source>
</reference>
<dbReference type="RefSeq" id="XP_013433262.1">
    <property type="nucleotide sequence ID" value="XM_013577808.1"/>
</dbReference>
<dbReference type="EMBL" id="HG723015">
    <property type="protein sequence ID" value="CDJ64795.1"/>
    <property type="molecule type" value="Genomic_DNA"/>
</dbReference>
<evidence type="ECO:0000313" key="1">
    <source>
        <dbReference type="EMBL" id="CDJ64795.1"/>
    </source>
</evidence>
<dbReference type="GeneID" id="25478261"/>
<proteinExistence type="predicted"/>
<organism evidence="1 2">
    <name type="scientific">Eimeria necatrix</name>
    <dbReference type="NCBI Taxonomy" id="51315"/>
    <lineage>
        <taxon>Eukaryota</taxon>
        <taxon>Sar</taxon>
        <taxon>Alveolata</taxon>
        <taxon>Apicomplexa</taxon>
        <taxon>Conoidasida</taxon>
        <taxon>Coccidia</taxon>
        <taxon>Eucoccidiorida</taxon>
        <taxon>Eimeriorina</taxon>
        <taxon>Eimeriidae</taxon>
        <taxon>Eimeria</taxon>
    </lineage>
</organism>
<dbReference type="Proteomes" id="UP000030754">
    <property type="component" value="Unassembled WGS sequence"/>
</dbReference>
<dbReference type="VEuPathDB" id="ToxoDB:ENH_00081320"/>
<name>U6MT02_9EIME</name>
<gene>
    <name evidence="1" type="ORF">ENH_00081320</name>
</gene>